<evidence type="ECO:0000256" key="7">
    <source>
        <dbReference type="ARBA" id="ARBA00035399"/>
    </source>
</evidence>
<feature type="region of interest" description="Disordered" evidence="8">
    <location>
        <begin position="49"/>
        <end position="91"/>
    </location>
</feature>
<dbReference type="PANTHER" id="PTHR21183">
    <property type="entry name" value="RIBOSOMAL PROTEIN L47, MITOCHONDRIAL-RELATED"/>
    <property type="match status" value="1"/>
</dbReference>
<keyword evidence="3 9" id="KW-0689">Ribosomal protein</keyword>
<comment type="subcellular location">
    <subcellularLocation>
        <location evidence="1">Mitochondrion</location>
    </subcellularLocation>
</comment>
<organism evidence="9 10">
    <name type="scientific">Bombardia bombarda</name>
    <dbReference type="NCBI Taxonomy" id="252184"/>
    <lineage>
        <taxon>Eukaryota</taxon>
        <taxon>Fungi</taxon>
        <taxon>Dikarya</taxon>
        <taxon>Ascomycota</taxon>
        <taxon>Pezizomycotina</taxon>
        <taxon>Sordariomycetes</taxon>
        <taxon>Sordariomycetidae</taxon>
        <taxon>Sordariales</taxon>
        <taxon>Lasiosphaeriaceae</taxon>
        <taxon>Bombardia</taxon>
    </lineage>
</organism>
<proteinExistence type="inferred from homology"/>
<comment type="caution">
    <text evidence="9">The sequence shown here is derived from an EMBL/GenBank/DDBJ whole genome shotgun (WGS) entry which is preliminary data.</text>
</comment>
<evidence type="ECO:0000256" key="3">
    <source>
        <dbReference type="ARBA" id="ARBA00022980"/>
    </source>
</evidence>
<dbReference type="EMBL" id="JAULSR010000002">
    <property type="protein sequence ID" value="KAK0629786.1"/>
    <property type="molecule type" value="Genomic_DNA"/>
</dbReference>
<gene>
    <name evidence="9" type="ORF">B0T17DRAFT_526513</name>
</gene>
<keyword evidence="10" id="KW-1185">Reference proteome</keyword>
<evidence type="ECO:0000256" key="8">
    <source>
        <dbReference type="SAM" id="MobiDB-lite"/>
    </source>
</evidence>
<evidence type="ECO:0000313" key="9">
    <source>
        <dbReference type="EMBL" id="KAK0629786.1"/>
    </source>
</evidence>
<dbReference type="InterPro" id="IPR010729">
    <property type="entry name" value="Ribosomal_uL29_mit"/>
</dbReference>
<sequence>MTNPASMRPAMGALLQSCRAGAHIRPSSLPSSSLNPSLQHTAAISTTSSLLKRHNYKGARDNSDKNKTRGESAIRQTGTRWKLSVSDDPLPQPVKPEHIPAQVTDPNHGLWDFFFDRKTVAQPPTEDAKHGRGWMVEELRQKSWDDLHRLWWVCVKERNRIATANWERTKSQLGYGKAEATARDVEVRRTMRAIKHVLTERFYTWEDAVKLAETDPEVNLTGNGEAYTPTEYLEEQHLSEEEPVPEEEEGAKKEAGAATLDPAALPESKTQGEAPRL</sequence>
<keyword evidence="4" id="KW-0496">Mitochondrion</keyword>
<dbReference type="Pfam" id="PF06984">
    <property type="entry name" value="MRP-L47"/>
    <property type="match status" value="1"/>
</dbReference>
<evidence type="ECO:0000256" key="6">
    <source>
        <dbReference type="ARBA" id="ARBA00035289"/>
    </source>
</evidence>
<evidence type="ECO:0000313" key="10">
    <source>
        <dbReference type="Proteomes" id="UP001174934"/>
    </source>
</evidence>
<evidence type="ECO:0000256" key="1">
    <source>
        <dbReference type="ARBA" id="ARBA00004173"/>
    </source>
</evidence>
<dbReference type="AlphaFoldDB" id="A0AA39X9X6"/>
<keyword evidence="5" id="KW-0687">Ribonucleoprotein</keyword>
<dbReference type="GO" id="GO:0032543">
    <property type="term" value="P:mitochondrial translation"/>
    <property type="evidence" value="ECO:0007669"/>
    <property type="project" value="TreeGrafter"/>
</dbReference>
<dbReference type="GO" id="GO:0003735">
    <property type="term" value="F:structural constituent of ribosome"/>
    <property type="evidence" value="ECO:0007669"/>
    <property type="project" value="InterPro"/>
</dbReference>
<name>A0AA39X9X6_9PEZI</name>
<feature type="region of interest" description="Disordered" evidence="8">
    <location>
        <begin position="231"/>
        <end position="277"/>
    </location>
</feature>
<feature type="compositionally biased region" description="Basic and acidic residues" evidence="8">
    <location>
        <begin position="58"/>
        <end position="72"/>
    </location>
</feature>
<reference evidence="9" key="1">
    <citation type="submission" date="2023-06" db="EMBL/GenBank/DDBJ databases">
        <title>Genome-scale phylogeny and comparative genomics of the fungal order Sordariales.</title>
        <authorList>
            <consortium name="Lawrence Berkeley National Laboratory"/>
            <person name="Hensen N."/>
            <person name="Bonometti L."/>
            <person name="Westerberg I."/>
            <person name="Brannstrom I.O."/>
            <person name="Guillou S."/>
            <person name="Cros-Aarteil S."/>
            <person name="Calhoun S."/>
            <person name="Haridas S."/>
            <person name="Kuo A."/>
            <person name="Mondo S."/>
            <person name="Pangilinan J."/>
            <person name="Riley R."/>
            <person name="LaButti K."/>
            <person name="Andreopoulos B."/>
            <person name="Lipzen A."/>
            <person name="Chen C."/>
            <person name="Yanf M."/>
            <person name="Daum C."/>
            <person name="Ng V."/>
            <person name="Clum A."/>
            <person name="Steindorff A."/>
            <person name="Ohm R."/>
            <person name="Martin F."/>
            <person name="Silar P."/>
            <person name="Natvig D."/>
            <person name="Lalanne C."/>
            <person name="Gautier V."/>
            <person name="Ament-velasquez S.L."/>
            <person name="Kruys A."/>
            <person name="Hutchinson M.I."/>
            <person name="Powell A.J."/>
            <person name="Barry K."/>
            <person name="Miller A.N."/>
            <person name="Grigoriev I.V."/>
            <person name="Debuchy R."/>
            <person name="Gladieux P."/>
            <person name="Thoren M.H."/>
            <person name="Johannesson H."/>
        </authorList>
    </citation>
    <scope>NUCLEOTIDE SEQUENCE</scope>
    <source>
        <strain evidence="9">SMH3391-2</strain>
    </source>
</reference>
<dbReference type="PANTHER" id="PTHR21183:SF18">
    <property type="entry name" value="LARGE RIBOSOMAL SUBUNIT PROTEIN UL29M"/>
    <property type="match status" value="1"/>
</dbReference>
<dbReference type="Proteomes" id="UP001174934">
    <property type="component" value="Unassembled WGS sequence"/>
</dbReference>
<dbReference type="InterPro" id="IPR038340">
    <property type="entry name" value="MRP-L47_sf"/>
</dbReference>
<evidence type="ECO:0000256" key="4">
    <source>
        <dbReference type="ARBA" id="ARBA00023128"/>
    </source>
</evidence>
<dbReference type="GO" id="GO:0005762">
    <property type="term" value="C:mitochondrial large ribosomal subunit"/>
    <property type="evidence" value="ECO:0007669"/>
    <property type="project" value="TreeGrafter"/>
</dbReference>
<evidence type="ECO:0000256" key="5">
    <source>
        <dbReference type="ARBA" id="ARBA00023274"/>
    </source>
</evidence>
<comment type="similarity">
    <text evidence="2">Belongs to the universal ribosomal protein uL29 family.</text>
</comment>
<evidence type="ECO:0000256" key="2">
    <source>
        <dbReference type="ARBA" id="ARBA00009254"/>
    </source>
</evidence>
<dbReference type="Gene3D" id="6.10.330.20">
    <property type="match status" value="1"/>
</dbReference>
<accession>A0AA39X9X6</accession>
<protein>
    <recommendedName>
        <fullName evidence="6">Large ribosomal subunit protein uL29m</fullName>
    </recommendedName>
    <alternativeName>
        <fullName evidence="7">54S ribosomal protein L4, mitochondrial</fullName>
    </alternativeName>
</protein>